<evidence type="ECO:0000313" key="3">
    <source>
        <dbReference type="Proteomes" id="UP000255423"/>
    </source>
</evidence>
<dbReference type="SUPFAM" id="SSF53474">
    <property type="entry name" value="alpha/beta-Hydrolases"/>
    <property type="match status" value="1"/>
</dbReference>
<dbReference type="InterPro" id="IPR050471">
    <property type="entry name" value="AB_hydrolase"/>
</dbReference>
<dbReference type="InterPro" id="IPR000073">
    <property type="entry name" value="AB_hydrolase_1"/>
</dbReference>
<accession>A0A380S6M5</accession>
<dbReference type="InterPro" id="IPR029058">
    <property type="entry name" value="AB_hydrolase_fold"/>
</dbReference>
<sequence>MIDYTVQTVKTDNFEMDYLKFGTGARTLVLLPGMSLKSMMGLASMVVDSYKIFADDYTVYMFDRKKNFGESYPMEQMAADTAEAMDALGIERACFIGISQGGMILQIIAEQYPQKVERLALGCSAARLNDMSRAVMTEWKRLAEARDIEALCSNFIDKVFSAETIRKYKKSLMRMNTNATEQDMARFCVLARACLEYDAFAGLEKLKCPTFVLGAELDQVLGVIASREIAEVLQKNGTPVELYVYENYGHAAYDEAPDYRARILEFLKG</sequence>
<dbReference type="Proteomes" id="UP000255423">
    <property type="component" value="Unassembled WGS sequence"/>
</dbReference>
<evidence type="ECO:0000259" key="1">
    <source>
        <dbReference type="Pfam" id="PF00561"/>
    </source>
</evidence>
<proteinExistence type="predicted"/>
<dbReference type="RefSeq" id="WP_109572766.1">
    <property type="nucleotide sequence ID" value="NZ_UHJL01000002.1"/>
</dbReference>
<protein>
    <submittedName>
        <fullName evidence="2">Pimeloyl-ACP methyl ester carboxylesterase</fullName>
    </submittedName>
</protein>
<feature type="domain" description="AB hydrolase-1" evidence="1">
    <location>
        <begin position="56"/>
        <end position="257"/>
    </location>
</feature>
<dbReference type="PANTHER" id="PTHR43433">
    <property type="entry name" value="HYDROLASE, ALPHA/BETA FOLD FAMILY PROTEIN"/>
    <property type="match status" value="1"/>
</dbReference>
<reference evidence="2 3" key="1">
    <citation type="submission" date="2017-08" db="EMBL/GenBank/DDBJ databases">
        <authorList>
            <person name="de Groot N.N."/>
        </authorList>
    </citation>
    <scope>NUCLEOTIDE SEQUENCE [LARGE SCALE GENOMIC DNA]</scope>
    <source>
        <strain evidence="2 3">HM2</strain>
    </source>
</reference>
<dbReference type="Pfam" id="PF00561">
    <property type="entry name" value="Abhydrolase_1"/>
    <property type="match status" value="1"/>
</dbReference>
<gene>
    <name evidence="2" type="ORF">SAMN05661053_1611</name>
</gene>
<name>A0A380S6M5_FIBSU</name>
<dbReference type="EMBL" id="UHJL01000002">
    <property type="protein sequence ID" value="SUQ24216.1"/>
    <property type="molecule type" value="Genomic_DNA"/>
</dbReference>
<evidence type="ECO:0000313" key="2">
    <source>
        <dbReference type="EMBL" id="SUQ24216.1"/>
    </source>
</evidence>
<organism evidence="2 3">
    <name type="scientific">Fibrobacter succinogenes</name>
    <name type="common">Bacteroides succinogenes</name>
    <dbReference type="NCBI Taxonomy" id="833"/>
    <lineage>
        <taxon>Bacteria</taxon>
        <taxon>Pseudomonadati</taxon>
        <taxon>Fibrobacterota</taxon>
        <taxon>Fibrobacteria</taxon>
        <taxon>Fibrobacterales</taxon>
        <taxon>Fibrobacteraceae</taxon>
        <taxon>Fibrobacter</taxon>
    </lineage>
</organism>
<dbReference type="Gene3D" id="3.40.50.1820">
    <property type="entry name" value="alpha/beta hydrolase"/>
    <property type="match status" value="1"/>
</dbReference>
<dbReference type="AlphaFoldDB" id="A0A380S6M5"/>
<dbReference type="PANTHER" id="PTHR43433:SF5">
    <property type="entry name" value="AB HYDROLASE-1 DOMAIN-CONTAINING PROTEIN"/>
    <property type="match status" value="1"/>
</dbReference>